<accession>A0ABV8GQ98</accession>
<dbReference type="PROSITE" id="PS51318">
    <property type="entry name" value="TAT"/>
    <property type="match status" value="1"/>
</dbReference>
<keyword evidence="1" id="KW-0732">Signal</keyword>
<dbReference type="EMBL" id="JBHSBI010000059">
    <property type="protein sequence ID" value="MFC4016172.1"/>
    <property type="molecule type" value="Genomic_DNA"/>
</dbReference>
<gene>
    <name evidence="2" type="ORF">ACFOY2_53805</name>
</gene>
<dbReference type="InterPro" id="IPR006311">
    <property type="entry name" value="TAT_signal"/>
</dbReference>
<evidence type="ECO:0000256" key="1">
    <source>
        <dbReference type="SAM" id="SignalP"/>
    </source>
</evidence>
<evidence type="ECO:0000313" key="2">
    <source>
        <dbReference type="EMBL" id="MFC4016172.1"/>
    </source>
</evidence>
<comment type="caution">
    <text evidence="2">The sequence shown here is derived from an EMBL/GenBank/DDBJ whole genome shotgun (WGS) entry which is preliminary data.</text>
</comment>
<feature type="chain" id="PRO_5047145812" description="Secreted protein" evidence="1">
    <location>
        <begin position="37"/>
        <end position="102"/>
    </location>
</feature>
<reference evidence="3" key="1">
    <citation type="journal article" date="2019" name="Int. J. Syst. Evol. Microbiol.">
        <title>The Global Catalogue of Microorganisms (GCM) 10K type strain sequencing project: providing services to taxonomists for standard genome sequencing and annotation.</title>
        <authorList>
            <consortium name="The Broad Institute Genomics Platform"/>
            <consortium name="The Broad Institute Genome Sequencing Center for Infectious Disease"/>
            <person name="Wu L."/>
            <person name="Ma J."/>
        </authorList>
    </citation>
    <scope>NUCLEOTIDE SEQUENCE [LARGE SCALE GENOMIC DNA]</scope>
    <source>
        <strain evidence="3">TBRC 1276</strain>
    </source>
</reference>
<proteinExistence type="predicted"/>
<evidence type="ECO:0008006" key="4">
    <source>
        <dbReference type="Google" id="ProtNLM"/>
    </source>
</evidence>
<dbReference type="RefSeq" id="WP_379535965.1">
    <property type="nucleotide sequence ID" value="NZ_JBHSBI010000059.1"/>
</dbReference>
<evidence type="ECO:0000313" key="3">
    <source>
        <dbReference type="Proteomes" id="UP001595851"/>
    </source>
</evidence>
<protein>
    <recommendedName>
        <fullName evidence="4">Secreted protein</fullName>
    </recommendedName>
</protein>
<name>A0ABV8GQ98_9ACTN</name>
<feature type="signal peptide" evidence="1">
    <location>
        <begin position="1"/>
        <end position="36"/>
    </location>
</feature>
<keyword evidence="3" id="KW-1185">Reference proteome</keyword>
<dbReference type="Proteomes" id="UP001595851">
    <property type="component" value="Unassembled WGS sequence"/>
</dbReference>
<organism evidence="2 3">
    <name type="scientific">Nonomuraea purpurea</name>
    <dbReference type="NCBI Taxonomy" id="1849276"/>
    <lineage>
        <taxon>Bacteria</taxon>
        <taxon>Bacillati</taxon>
        <taxon>Actinomycetota</taxon>
        <taxon>Actinomycetes</taxon>
        <taxon>Streptosporangiales</taxon>
        <taxon>Streptosporangiaceae</taxon>
        <taxon>Nonomuraea</taxon>
    </lineage>
</organism>
<sequence length="102" mass="10818">MMMVIPRSGPRRTGLMALAVATAAIGALTFAGPAHAGAATGAVTSAAQAQAGYYWVGPFNAYNACVLTRPRYKSSWTTPGPCLFYEVNNGPGIWQFKVTTRY</sequence>